<feature type="region of interest" description="Disordered" evidence="1">
    <location>
        <begin position="1"/>
        <end position="22"/>
    </location>
</feature>
<protein>
    <submittedName>
        <fullName evidence="3">Uncharacterized protein</fullName>
    </submittedName>
</protein>
<evidence type="ECO:0000256" key="2">
    <source>
        <dbReference type="SAM" id="Phobius"/>
    </source>
</evidence>
<feature type="transmembrane region" description="Helical" evidence="2">
    <location>
        <begin position="1287"/>
        <end position="1309"/>
    </location>
</feature>
<keyword evidence="2" id="KW-1133">Transmembrane helix</keyword>
<keyword evidence="2" id="KW-0812">Transmembrane</keyword>
<feature type="transmembrane region" description="Helical" evidence="2">
    <location>
        <begin position="1395"/>
        <end position="1414"/>
    </location>
</feature>
<dbReference type="EMBL" id="BLQM01000186">
    <property type="protein sequence ID" value="GMH73486.1"/>
    <property type="molecule type" value="Genomic_DNA"/>
</dbReference>
<dbReference type="PANTHER" id="PTHR19308:SF14">
    <property type="entry name" value="START DOMAIN-CONTAINING PROTEIN"/>
    <property type="match status" value="1"/>
</dbReference>
<evidence type="ECO:0000256" key="1">
    <source>
        <dbReference type="SAM" id="MobiDB-lite"/>
    </source>
</evidence>
<dbReference type="Proteomes" id="UP001162640">
    <property type="component" value="Unassembled WGS sequence"/>
</dbReference>
<reference evidence="4" key="1">
    <citation type="journal article" date="2023" name="Commun. Biol.">
        <title>Genome analysis of Parmales, the sister group of diatoms, reveals the evolutionary specialization of diatoms from phago-mixotrophs to photoautotrophs.</title>
        <authorList>
            <person name="Ban H."/>
            <person name="Sato S."/>
            <person name="Yoshikawa S."/>
            <person name="Yamada K."/>
            <person name="Nakamura Y."/>
            <person name="Ichinomiya M."/>
            <person name="Sato N."/>
            <person name="Blanc-Mathieu R."/>
            <person name="Endo H."/>
            <person name="Kuwata A."/>
            <person name="Ogata H."/>
        </authorList>
    </citation>
    <scope>NUCLEOTIDE SEQUENCE [LARGE SCALE GENOMIC DNA]</scope>
</reference>
<accession>A0A9W7AMZ5</accession>
<dbReference type="PANTHER" id="PTHR19308">
    <property type="entry name" value="PHOSPHATIDYLCHOLINE TRANSFER PROTEIN"/>
    <property type="match status" value="1"/>
</dbReference>
<proteinExistence type="predicted"/>
<dbReference type="InterPro" id="IPR023393">
    <property type="entry name" value="START-like_dom_sf"/>
</dbReference>
<evidence type="ECO:0000313" key="4">
    <source>
        <dbReference type="Proteomes" id="UP001162640"/>
    </source>
</evidence>
<dbReference type="CDD" id="cd00177">
    <property type="entry name" value="START"/>
    <property type="match status" value="1"/>
</dbReference>
<feature type="compositionally biased region" description="Polar residues" evidence="1">
    <location>
        <begin position="8"/>
        <end position="17"/>
    </location>
</feature>
<feature type="transmembrane region" description="Helical" evidence="2">
    <location>
        <begin position="1536"/>
        <end position="1557"/>
    </location>
</feature>
<organism evidence="3 4">
    <name type="scientific">Triparma laevis f. inornata</name>
    <dbReference type="NCBI Taxonomy" id="1714386"/>
    <lineage>
        <taxon>Eukaryota</taxon>
        <taxon>Sar</taxon>
        <taxon>Stramenopiles</taxon>
        <taxon>Ochrophyta</taxon>
        <taxon>Bolidophyceae</taxon>
        <taxon>Parmales</taxon>
        <taxon>Triparmaceae</taxon>
        <taxon>Triparma</taxon>
    </lineage>
</organism>
<dbReference type="Gene3D" id="3.30.530.20">
    <property type="match status" value="2"/>
</dbReference>
<feature type="transmembrane region" description="Helical" evidence="2">
    <location>
        <begin position="1494"/>
        <end position="1516"/>
    </location>
</feature>
<feature type="transmembrane region" description="Helical" evidence="2">
    <location>
        <begin position="1578"/>
        <end position="1598"/>
    </location>
</feature>
<dbReference type="InterPro" id="IPR051213">
    <property type="entry name" value="START_lipid_transfer"/>
</dbReference>
<name>A0A9W7AMZ5_9STRA</name>
<keyword evidence="2" id="KW-0472">Membrane</keyword>
<feature type="transmembrane region" description="Helical" evidence="2">
    <location>
        <begin position="1253"/>
        <end position="1275"/>
    </location>
</feature>
<sequence length="1755" mass="200013">MTRLPTIPRSQSGNSRTHCTDRTEHFTNDCTFTINIHESLHDFKNKLMGFDKMERRSGIQIESIEKIGDEETIVKWVVEGTKSCEFYLRSKIITPTQPASPDSPIKIAIESTELLTNHGFKSPSTSNRTVLAKIRDGLITLTPSPYSTTTFTFTFSLSVSSKTLKAKQLPTTLSSLFYDSFKNEDLIDSRMKIAFVKGISSAKKLSSKEDSMIKSNIERIKELSKAKRIPGTVNDTVEKYLHRDSAKNGAAWGMTIARIDCSGETLMSEVLMLDTFAKKRGGRGERKIWRELDGSRSMQVRIINWRGETATHFILIRRFASKFSSTVKLPGGFKERLIELWVTWDVLTDPQGCKTYVTANSPMLEYSGPTHHKFPNSEKMVLADCRGFDIIKPLSENTCVWTRVQQVDLKISVLPKSFFDIVARHELGYSNEVQEKYRRNEAVVDRERLDALAEKMRLRRNQPLLPDQKPVFERCMELFGDGSKDKSSYGWKSLESNSKEVVMSLKFFPPKEGERTIVTGKAIGVVDCSAEEAAAWVMDYCSNERMGIHREQGHPARVKVRGEDFDRENEATYATVKQHPYPLNSREVVARLIWKSEEGRVWVPFDARPRTVKVDYGVKLKQVRGYSKGMWLLENIPSKGAAQCRVTLVQLLDAGGWVPAFVVNAQTKRSVLKPVQQIIARFRQDELVDSFSMKERAEEMRRIWADEVYTAEELSLIERMKEKFEFENNKPWKKLKSSDTFMKMEWINEEGGSSVIGRASTTVDATIFECSSWEFDKMARHYMKSDYDEGSCIGRSIVKLNGHCDLCYYAIELGRGFSPREWLAKRVWKFMNKNVLFVGYEDVYDERFPIGGTNKNCVRGSSFAFLKYERLFEVDDIPQTKVTYCQQADLKGSIPKFVMNNKMQCTLKYLSTMRKKFDQSMDVDARHRSEVVKKIKDKMYSKKELGEEVVRKFEELFDMKCGERPSRSLGMTDNLVHADIMGSHAQGKATVKVQAELEEVAAFIWNFTSRANFEISRDVERSIQKDDDDSKSKSDFFKKVVVRSSDAECSRATEHVAIKLKRSAGEKTHLDFACCLNIGSIYAHVSRNVTLAFIERRVEEIADASIYFQRLVPLQSYHLEDGQALGYDMLWKVSTSKKRVERCLELFTKSRALRELALKHPYIKALLTTAVEGSLHMNHEIHTKLECLTEAEARQIGKNFVPAPMTEQLAQAGIYEWKATNRAVKELMAEYDWFEPMGVVIGKGIVKTAAWGLMARVFLGALLSMSDLATDLLVLREFWEGGEEMRVYRNLAAGSLIISVFLQFLLALVQNLKRPIGSILKEVFIAAVGLKPPWDAFRVASGYEQHNKALLDPITELTMGKGIEMFTESIPSILIQLSAIVSKIENGTEVNLTSIISLAISLMTTGFVSATLSYDMDTDPRRRSFNPEFYGYVPDSGKKRASLLFALMNLSACQVLLKSMLVVALEQISMSYGLIYIFADMMVYLTQKVLRRDYTFWVPVTGVMGVLVSFLFRVIAKFIADFTGCVHFRHPYEVGGLYFSLNFLSPLMGMTVLLVLQDAGDFGFKAFEKDTTLTYMKTATIIAGSVLILMAGLFFLMMDKSYRPTYFSTETGWQMTRRMFMEGNDAMKAEVFDTNTLHWEPIRAHVEDWVRNGWHEWKDHRPDWFTDHWITLVPLEMIPEEEAIDIDTDGNVGGGGKRRQLLATAVEEMLFRVGQGGSKKRHSIVVMPVNGLKKAKTVDVSEFKKTLNRRGSFIY</sequence>
<evidence type="ECO:0000313" key="3">
    <source>
        <dbReference type="EMBL" id="GMH73486.1"/>
    </source>
</evidence>
<comment type="caution">
    <text evidence="3">The sequence shown here is derived from an EMBL/GenBank/DDBJ whole genome shotgun (WGS) entry which is preliminary data.</text>
</comment>
<gene>
    <name evidence="3" type="ORF">TL16_g06204</name>
</gene>
<dbReference type="SUPFAM" id="SSF55961">
    <property type="entry name" value="Bet v1-like"/>
    <property type="match status" value="2"/>
</dbReference>